<dbReference type="Proteomes" id="UP000281594">
    <property type="component" value="Unassembled WGS sequence"/>
</dbReference>
<dbReference type="ESTHER" id="strrn-a0a3l8r7s1">
    <property type="family name" value="Polyesterase-lipase-cutinase"/>
</dbReference>
<dbReference type="InterPro" id="IPR008979">
    <property type="entry name" value="Galactose-bd-like_sf"/>
</dbReference>
<feature type="region of interest" description="Disordered" evidence="1">
    <location>
        <begin position="63"/>
        <end position="90"/>
    </location>
</feature>
<dbReference type="Pfam" id="PF12740">
    <property type="entry name" value="PETase"/>
    <property type="match status" value="1"/>
</dbReference>
<accession>A0A3L8R7S1</accession>
<dbReference type="AlphaFoldDB" id="A0A3L8R7S1"/>
<gene>
    <name evidence="3" type="ORF">D3C57_141200</name>
</gene>
<comment type="caution">
    <text evidence="3">The sequence shown here is derived from an EMBL/GenBank/DDBJ whole genome shotgun (WGS) entry which is preliminary data.</text>
</comment>
<dbReference type="EMBL" id="QYCY01000002">
    <property type="protein sequence ID" value="RLV75784.1"/>
    <property type="molecule type" value="Genomic_DNA"/>
</dbReference>
<keyword evidence="3" id="KW-0378">Hydrolase</keyword>
<dbReference type="Gene3D" id="2.60.120.260">
    <property type="entry name" value="Galactose-binding domain-like"/>
    <property type="match status" value="1"/>
</dbReference>
<dbReference type="Pfam" id="PF00754">
    <property type="entry name" value="F5_F8_type_C"/>
    <property type="match status" value="1"/>
</dbReference>
<evidence type="ECO:0000313" key="3">
    <source>
        <dbReference type="EMBL" id="RLV75784.1"/>
    </source>
</evidence>
<dbReference type="Gene3D" id="3.40.50.1820">
    <property type="entry name" value="alpha/beta hydrolase"/>
    <property type="match status" value="1"/>
</dbReference>
<dbReference type="InterPro" id="IPR051941">
    <property type="entry name" value="BG_Antigen-Binding_Lectin"/>
</dbReference>
<dbReference type="InterPro" id="IPR041127">
    <property type="entry name" value="PET_hydrolase/cutinase-like"/>
</dbReference>
<dbReference type="SUPFAM" id="SSF53474">
    <property type="entry name" value="alpha/beta-Hydrolases"/>
    <property type="match status" value="1"/>
</dbReference>
<dbReference type="SUPFAM" id="SSF49785">
    <property type="entry name" value="Galactose-binding domain-like"/>
    <property type="match status" value="1"/>
</dbReference>
<dbReference type="PANTHER" id="PTHR45713:SF6">
    <property type="entry name" value="F5_8 TYPE C DOMAIN-CONTAINING PROTEIN"/>
    <property type="match status" value="1"/>
</dbReference>
<dbReference type="InterPro" id="IPR029058">
    <property type="entry name" value="AB_hydrolase_fold"/>
</dbReference>
<organism evidence="3 4">
    <name type="scientific">Streptomyces rapamycinicus (strain ATCC 29253 / DSM 41530 / NRRL 5491 / AYB-994)</name>
    <name type="common">Streptomyces hygroscopicus (strain ATCC 29253)</name>
    <dbReference type="NCBI Taxonomy" id="1343740"/>
    <lineage>
        <taxon>Bacteria</taxon>
        <taxon>Bacillati</taxon>
        <taxon>Actinomycetota</taxon>
        <taxon>Actinomycetes</taxon>
        <taxon>Kitasatosporales</taxon>
        <taxon>Streptomycetaceae</taxon>
        <taxon>Streptomyces</taxon>
        <taxon>Streptomyces violaceusniger group</taxon>
    </lineage>
</organism>
<evidence type="ECO:0000259" key="2">
    <source>
        <dbReference type="PROSITE" id="PS50022"/>
    </source>
</evidence>
<dbReference type="InterPro" id="IPR000421">
    <property type="entry name" value="FA58C"/>
</dbReference>
<dbReference type="GO" id="GO:0016787">
    <property type="term" value="F:hydrolase activity"/>
    <property type="evidence" value="ECO:0007669"/>
    <property type="project" value="UniProtKB-KW"/>
</dbReference>
<name>A0A3L8R7S1_STRRN</name>
<reference evidence="3 4" key="1">
    <citation type="journal article" date="2018" name="J. Biol. Chem.">
        <title>Discovery of the actinoplanic acid pathway in Streptomyces rapamycinicus reveals a genetically conserved synergism with rapamycin.</title>
        <authorList>
            <person name="Mrak P."/>
            <person name="Krastel P."/>
            <person name="Pivk Lukancic P."/>
            <person name="Tao J."/>
            <person name="Pistorius D."/>
            <person name="Moore C.M."/>
        </authorList>
    </citation>
    <scope>NUCLEOTIDE SEQUENCE [LARGE SCALE GENOMIC DNA]</scope>
    <source>
        <strain evidence="3 4">NRRL 5491</strain>
    </source>
</reference>
<evidence type="ECO:0000313" key="4">
    <source>
        <dbReference type="Proteomes" id="UP000281594"/>
    </source>
</evidence>
<dbReference type="PROSITE" id="PS50022">
    <property type="entry name" value="FA58C_3"/>
    <property type="match status" value="1"/>
</dbReference>
<dbReference type="PANTHER" id="PTHR45713">
    <property type="entry name" value="FTP DOMAIN-CONTAINING PROTEIN"/>
    <property type="match status" value="1"/>
</dbReference>
<feature type="compositionally biased region" description="Polar residues" evidence="1">
    <location>
        <begin position="70"/>
        <end position="81"/>
    </location>
</feature>
<feature type="domain" description="F5/8 type C" evidence="2">
    <location>
        <begin position="51"/>
        <end position="187"/>
    </location>
</feature>
<evidence type="ECO:0000256" key="1">
    <source>
        <dbReference type="SAM" id="MobiDB-lite"/>
    </source>
</evidence>
<protein>
    <submittedName>
        <fullName evidence="3">Glycoside hydrolase family 18</fullName>
    </submittedName>
</protein>
<sequence>MRSSHCPAGATWPLGTRPRAVMVLIALATAIALALALLSLSAPPTAAAVPSSQDKTAAAAELLSQGKPATASSTENTSTPASAAVDGNTGTRWSSVFSDPQWLRVDLGATAAISRIVLRWEAGYARAFQIQTSDNGTAWTTIHSTVTGTGGVQTLDVTGSGRYVRVHGMQRGTPYGYSLWEFQVYGSSGGTSPGDGIPDPTTASLEAASGPLATAAYTVPNPSGYGSGTVTYPTATGSYPGVVLMPGYQGTQQNLQWLAPRLASWGFVVINVGTNTLTDDPESRGRQISAAGTQLLALGNTTGNPVSGKLNGTLGAAGHSMGGGGVMAALRDDSRFKAGVPTAPFHMSPNFSGVTEPTFFLTCQSDVAAPGNRYALPWYNSMTQAEKLYIEVPGDHLCPMTGSGNKAKQGKWIVSFLSRWLRADTRFSPFLCDAVRDSDKNNTSLVTRWMDTCPF</sequence>
<proteinExistence type="predicted"/>